<dbReference type="Pfam" id="PF11150">
    <property type="entry name" value="DUF2927"/>
    <property type="match status" value="1"/>
</dbReference>
<accession>A0A1X7BPF8</accession>
<dbReference type="OrthoDB" id="3295600at2"/>
<name>A0A1X7BPF8_9RHOB</name>
<proteinExistence type="predicted"/>
<gene>
    <name evidence="1" type="ORF">ROA7745_00949</name>
</gene>
<dbReference type="AlphaFoldDB" id="A0A1X7BPF8"/>
<dbReference type="InterPro" id="IPR021323">
    <property type="entry name" value="DUF2927"/>
</dbReference>
<dbReference type="RefSeq" id="WP_085799085.1">
    <property type="nucleotide sequence ID" value="NZ_FWXB01000002.1"/>
</dbReference>
<reference evidence="1 2" key="1">
    <citation type="submission" date="2017-03" db="EMBL/GenBank/DDBJ databases">
        <authorList>
            <person name="Afonso C.L."/>
            <person name="Miller P.J."/>
            <person name="Scott M.A."/>
            <person name="Spackman E."/>
            <person name="Goraichik I."/>
            <person name="Dimitrov K.M."/>
            <person name="Suarez D.L."/>
            <person name="Swayne D.E."/>
        </authorList>
    </citation>
    <scope>NUCLEOTIDE SEQUENCE [LARGE SCALE GENOMIC DNA]</scope>
    <source>
        <strain evidence="1 2">CECT 7745</strain>
    </source>
</reference>
<sequence>MGLGLLALGACTLAPFEPTAKPRARPVGLAAKPVPLKPSAESLALARFYGRMQADLLTQGLLRTGGGGVDTPYSDRDLARNFERIAFFDEYARDQGLKKSDGISGRLRKWKGPVRIGVEFGASVPREQQAVDRLQIAKYASRLARITGHPISANSRTPNFHVFIMSEDDRQFARQRAAQIIPSISPASLDFFSDLPRSILCFVITAGSEQDYEYTRAIAFIRAEHPPLMRQSCVHEELAQGLGLANDSPSARPSIFNDDDEFALLTTHDEELLRLLYNPALRPGMTADEARPVFRRLIAARHGGPS</sequence>
<dbReference type="EMBL" id="FWXB01000002">
    <property type="protein sequence ID" value="SMC11139.1"/>
    <property type="molecule type" value="Genomic_DNA"/>
</dbReference>
<dbReference type="Proteomes" id="UP000193224">
    <property type="component" value="Unassembled WGS sequence"/>
</dbReference>
<evidence type="ECO:0000313" key="2">
    <source>
        <dbReference type="Proteomes" id="UP000193224"/>
    </source>
</evidence>
<keyword evidence="2" id="KW-1185">Reference proteome</keyword>
<protein>
    <submittedName>
        <fullName evidence="1">Uncharacterized protein</fullName>
    </submittedName>
</protein>
<evidence type="ECO:0000313" key="1">
    <source>
        <dbReference type="EMBL" id="SMC11139.1"/>
    </source>
</evidence>
<organism evidence="1 2">
    <name type="scientific">Roseovarius aestuarii</name>
    <dbReference type="NCBI Taxonomy" id="475083"/>
    <lineage>
        <taxon>Bacteria</taxon>
        <taxon>Pseudomonadati</taxon>
        <taxon>Pseudomonadota</taxon>
        <taxon>Alphaproteobacteria</taxon>
        <taxon>Rhodobacterales</taxon>
        <taxon>Roseobacteraceae</taxon>
        <taxon>Roseovarius</taxon>
    </lineage>
</organism>